<gene>
    <name evidence="1" type="ordered locus">Caka_1387</name>
</gene>
<evidence type="ECO:0000313" key="1">
    <source>
        <dbReference type="EMBL" id="ADE54406.1"/>
    </source>
</evidence>
<sequence length="208" mass="23609">MNSEFDFQEGGRQVGRTMSMRLPVLLFLCAAFVAGTSALSAQTPSATGKLDKQVKSVSGKRFGVQSWNGSKQSRIRQKSFPLEHYDKHFSSLGRQRSGINVKEERSKEQFRLPDLKEFDKSRSIEFSKWNQHMTDLEKQARIGTDDSMQEIMDKQRYNMMLQDTPRAYAELAEQLSMKDINRFAFRRNRSAAAPSAEQAGGQVAPSSK</sequence>
<dbReference type="HOGENOM" id="CLU_1319119_0_0_0"/>
<proteinExistence type="predicted"/>
<dbReference type="OrthoDB" id="199487at2"/>
<accession>D5EJ07</accession>
<organism evidence="1 2">
    <name type="scientific">Coraliomargarita akajimensis (strain DSM 45221 / IAM 15411 / JCM 23193 / KCTC 12865 / 04OKA010-24)</name>
    <dbReference type="NCBI Taxonomy" id="583355"/>
    <lineage>
        <taxon>Bacteria</taxon>
        <taxon>Pseudomonadati</taxon>
        <taxon>Verrucomicrobiota</taxon>
        <taxon>Opitutia</taxon>
        <taxon>Puniceicoccales</taxon>
        <taxon>Coraliomargaritaceae</taxon>
        <taxon>Coraliomargarita</taxon>
    </lineage>
</organism>
<name>D5EJ07_CORAD</name>
<dbReference type="STRING" id="583355.Caka_1387"/>
<dbReference type="EMBL" id="CP001998">
    <property type="protein sequence ID" value="ADE54406.1"/>
    <property type="molecule type" value="Genomic_DNA"/>
</dbReference>
<reference evidence="1 2" key="1">
    <citation type="journal article" date="2010" name="Stand. Genomic Sci.">
        <title>Complete genome sequence of Coraliomargarita akajimensis type strain (04OKA010-24).</title>
        <authorList>
            <person name="Mavromatis K."/>
            <person name="Abt B."/>
            <person name="Brambilla E."/>
            <person name="Lapidus A."/>
            <person name="Copeland A."/>
            <person name="Deshpande S."/>
            <person name="Nolan M."/>
            <person name="Lucas S."/>
            <person name="Tice H."/>
            <person name="Cheng J.F."/>
            <person name="Han C."/>
            <person name="Detter J.C."/>
            <person name="Woyke T."/>
            <person name="Goodwin L."/>
            <person name="Pitluck S."/>
            <person name="Held B."/>
            <person name="Brettin T."/>
            <person name="Tapia R."/>
            <person name="Ivanova N."/>
            <person name="Mikhailova N."/>
            <person name="Pati A."/>
            <person name="Liolios K."/>
            <person name="Chen A."/>
            <person name="Palaniappan K."/>
            <person name="Land M."/>
            <person name="Hauser L."/>
            <person name="Chang Y.J."/>
            <person name="Jeffries C.D."/>
            <person name="Rohde M."/>
            <person name="Goker M."/>
            <person name="Bristow J."/>
            <person name="Eisen J.A."/>
            <person name="Markowitz V."/>
            <person name="Hugenholtz P."/>
            <person name="Klenk H.P."/>
            <person name="Kyrpides N.C."/>
        </authorList>
    </citation>
    <scope>NUCLEOTIDE SEQUENCE [LARGE SCALE GENOMIC DNA]</scope>
    <source>
        <strain evidence="2">DSM 45221 / IAM 15411 / JCM 23193 / KCTC 12865</strain>
    </source>
</reference>
<keyword evidence="2" id="KW-1185">Reference proteome</keyword>
<protein>
    <submittedName>
        <fullName evidence="1">Uncharacterized protein</fullName>
    </submittedName>
</protein>
<dbReference type="KEGG" id="caa:Caka_1387"/>
<dbReference type="Proteomes" id="UP000000925">
    <property type="component" value="Chromosome"/>
</dbReference>
<evidence type="ECO:0000313" key="2">
    <source>
        <dbReference type="Proteomes" id="UP000000925"/>
    </source>
</evidence>
<dbReference type="AlphaFoldDB" id="D5EJ07"/>
<dbReference type="RefSeq" id="WP_013043128.1">
    <property type="nucleotide sequence ID" value="NC_014008.1"/>
</dbReference>